<evidence type="ECO:0000313" key="1">
    <source>
        <dbReference type="EMBL" id="ADH85640.1"/>
    </source>
</evidence>
<dbReference type="RefSeq" id="WP_013163170.1">
    <property type="nucleotide sequence ID" value="NC_014216.1"/>
</dbReference>
<reference evidence="2" key="1">
    <citation type="submission" date="2010-02" db="EMBL/GenBank/DDBJ databases">
        <title>Complete sequence of Desulfurivibrio alkaliphilus AHT2.</title>
        <authorList>
            <consortium name="US DOE Joint Genome Institute"/>
            <person name="Pitluck S."/>
            <person name="Chertkov O."/>
            <person name="Detter J.C."/>
            <person name="Han C."/>
            <person name="Tapia R."/>
            <person name="Larimer F."/>
            <person name="Land M."/>
            <person name="Hauser L."/>
            <person name="Kyrpides N."/>
            <person name="Mikhailova N."/>
            <person name="Sorokin D.Y."/>
            <person name="Muyzer G."/>
            <person name="Woyke T."/>
        </authorList>
    </citation>
    <scope>NUCLEOTIDE SEQUENCE [LARGE SCALE GENOMIC DNA]</scope>
    <source>
        <strain evidence="2">DSM 19089 / UNIQEM U267 / AHT2</strain>
    </source>
</reference>
<evidence type="ECO:0000313" key="2">
    <source>
        <dbReference type="Proteomes" id="UP000001508"/>
    </source>
</evidence>
<dbReference type="KEGG" id="dak:DaAHT2_0937"/>
<dbReference type="AlphaFoldDB" id="D6Z265"/>
<sequence>MAVIAPFRAVRYNPEKTPNIEEVVSPPYDVIDAGGQAALLERNPYNMIRLDLSKNVKGEGMTEQRYAGAAELYQQWQREAVLLREERPAFYIYEVDYRRPDGQTLTRRGFLGRVQLAEFAEGVVKPHEKTFAGVTSDRLRLLDTCQAQFSPIFSLYSDPAGEIMRLLEQGGTEPPLYRALDHNGCEHRLRLVSDPAILQAVQEKFQDKALYIADGHHRYTTALQYRALVRERRGQLDPADPANHTMMYLCGMEDPGLSVLPTHRLLRLPGYKTSTDLLHALQECFEVREITNGGRESLLDETLGRMAEGEGGNTCFGFYHPGEDRSFLLTLKDGVMDREAAHQPPALRDLDVVVLSDLIIDRLPDLDKSRCVQGDLIDYYSNAAEALDVAVKEAVLAAEAGGRTEATPVLFLMNPTKVEQVRRVADENLVMPHKSTFFYPKVLTGLAINPLTD</sequence>
<dbReference type="PIRSF" id="PIRSF033563">
    <property type="entry name" value="UCP033563"/>
    <property type="match status" value="1"/>
</dbReference>
<gene>
    <name evidence="1" type="ordered locus">DaAHT2_0937</name>
</gene>
<dbReference type="HOGENOM" id="CLU_031277_2_0_7"/>
<dbReference type="Proteomes" id="UP000001508">
    <property type="component" value="Chromosome"/>
</dbReference>
<dbReference type="PANTHER" id="PTHR36454">
    <property type="entry name" value="LMO2823 PROTEIN"/>
    <property type="match status" value="1"/>
</dbReference>
<dbReference type="eggNOG" id="COG4198">
    <property type="taxonomic scope" value="Bacteria"/>
</dbReference>
<dbReference type="STRING" id="589865.DaAHT2_0937"/>
<dbReference type="InterPro" id="IPR008323">
    <property type="entry name" value="UCP033563"/>
</dbReference>
<name>D6Z265_DESAT</name>
<accession>D6Z265</accession>
<dbReference type="EMBL" id="CP001940">
    <property type="protein sequence ID" value="ADH85640.1"/>
    <property type="molecule type" value="Genomic_DNA"/>
</dbReference>
<proteinExistence type="predicted"/>
<keyword evidence="2" id="KW-1185">Reference proteome</keyword>
<evidence type="ECO:0008006" key="3">
    <source>
        <dbReference type="Google" id="ProtNLM"/>
    </source>
</evidence>
<dbReference type="OrthoDB" id="9781616at2"/>
<dbReference type="PANTHER" id="PTHR36454:SF1">
    <property type="entry name" value="DUF1015 DOMAIN-CONTAINING PROTEIN"/>
    <property type="match status" value="1"/>
</dbReference>
<dbReference type="Pfam" id="PF06245">
    <property type="entry name" value="DUF1015"/>
    <property type="match status" value="1"/>
</dbReference>
<protein>
    <recommendedName>
        <fullName evidence="3">DUF1015 domain-containing protein</fullName>
    </recommendedName>
</protein>
<organism evidence="1 2">
    <name type="scientific">Desulfurivibrio alkaliphilus (strain DSM 19089 / UNIQEM U267 / AHT2)</name>
    <dbReference type="NCBI Taxonomy" id="589865"/>
    <lineage>
        <taxon>Bacteria</taxon>
        <taxon>Pseudomonadati</taxon>
        <taxon>Thermodesulfobacteriota</taxon>
        <taxon>Desulfobulbia</taxon>
        <taxon>Desulfobulbales</taxon>
        <taxon>Desulfobulbaceae</taxon>
        <taxon>Desulfurivibrio</taxon>
    </lineage>
</organism>
<dbReference type="InParanoid" id="D6Z265"/>